<dbReference type="RefSeq" id="WP_345585162.1">
    <property type="nucleotide sequence ID" value="NZ_BAABJG010000002.1"/>
</dbReference>
<dbReference type="Proteomes" id="UP001597180">
    <property type="component" value="Unassembled WGS sequence"/>
</dbReference>
<dbReference type="InterPro" id="IPR050261">
    <property type="entry name" value="FrsA_esterase"/>
</dbReference>
<dbReference type="Gene3D" id="3.40.50.1820">
    <property type="entry name" value="alpha/beta hydrolase"/>
    <property type="match status" value="1"/>
</dbReference>
<reference evidence="4" key="1">
    <citation type="journal article" date="2019" name="Int. J. Syst. Evol. Microbiol.">
        <title>The Global Catalogue of Microorganisms (GCM) 10K type strain sequencing project: providing services to taxonomists for standard genome sequencing and annotation.</title>
        <authorList>
            <consortium name="The Broad Institute Genomics Platform"/>
            <consortium name="The Broad Institute Genome Sequencing Center for Infectious Disease"/>
            <person name="Wu L."/>
            <person name="Ma J."/>
        </authorList>
    </citation>
    <scope>NUCLEOTIDE SEQUENCE [LARGE SCALE GENOMIC DNA]</scope>
    <source>
        <strain evidence="4">CCUG 53270</strain>
    </source>
</reference>
<dbReference type="SUPFAM" id="SSF53474">
    <property type="entry name" value="alpha/beta-Hydrolases"/>
    <property type="match status" value="1"/>
</dbReference>
<proteinExistence type="predicted"/>
<evidence type="ECO:0000313" key="3">
    <source>
        <dbReference type="EMBL" id="MFD1219337.1"/>
    </source>
</evidence>
<evidence type="ECO:0000313" key="4">
    <source>
        <dbReference type="Proteomes" id="UP001597180"/>
    </source>
</evidence>
<organism evidence="3 4">
    <name type="scientific">Paenibacillus vulneris</name>
    <dbReference type="NCBI Taxonomy" id="1133364"/>
    <lineage>
        <taxon>Bacteria</taxon>
        <taxon>Bacillati</taxon>
        <taxon>Bacillota</taxon>
        <taxon>Bacilli</taxon>
        <taxon>Bacillales</taxon>
        <taxon>Paenibacillaceae</taxon>
        <taxon>Paenibacillus</taxon>
    </lineage>
</organism>
<gene>
    <name evidence="3" type="ORF">ACFQ4B_04340</name>
</gene>
<dbReference type="EMBL" id="JBHTLU010000009">
    <property type="protein sequence ID" value="MFD1219337.1"/>
    <property type="molecule type" value="Genomic_DNA"/>
</dbReference>
<accession>A0ABW3UFY8</accession>
<feature type="domain" description="Peptidase S9 prolyl oligopeptidase catalytic" evidence="2">
    <location>
        <begin position="137"/>
        <end position="285"/>
    </location>
</feature>
<dbReference type="EC" id="3.4.-.-" evidence="3"/>
<comment type="caution">
    <text evidence="3">The sequence shown here is derived from an EMBL/GenBank/DDBJ whole genome shotgun (WGS) entry which is preliminary data.</text>
</comment>
<dbReference type="InterPro" id="IPR029058">
    <property type="entry name" value="AB_hydrolase_fold"/>
</dbReference>
<keyword evidence="1 3" id="KW-0378">Hydrolase</keyword>
<dbReference type="GO" id="GO:0016787">
    <property type="term" value="F:hydrolase activity"/>
    <property type="evidence" value="ECO:0007669"/>
    <property type="project" value="UniProtKB-KW"/>
</dbReference>
<evidence type="ECO:0000256" key="1">
    <source>
        <dbReference type="ARBA" id="ARBA00022801"/>
    </source>
</evidence>
<dbReference type="Pfam" id="PF00326">
    <property type="entry name" value="Peptidase_S9"/>
    <property type="match status" value="1"/>
</dbReference>
<dbReference type="InterPro" id="IPR001375">
    <property type="entry name" value="Peptidase_S9_cat"/>
</dbReference>
<dbReference type="PANTHER" id="PTHR22946">
    <property type="entry name" value="DIENELACTONE HYDROLASE DOMAIN-CONTAINING PROTEIN-RELATED"/>
    <property type="match status" value="1"/>
</dbReference>
<protein>
    <submittedName>
        <fullName evidence="3">Alpha/beta hydrolase family protein</fullName>
        <ecNumber evidence="3">3.4.-.-</ecNumber>
    </submittedName>
</protein>
<keyword evidence="4" id="KW-1185">Reference proteome</keyword>
<name>A0ABW3UFY8_9BACL</name>
<sequence>MSSQSITPLAHPWNLARLMQAPEAIPVPELNVGDIQAIYFESEPYRGKPTRVFAYYGVPAEASDTKVPAIVLVHGGGGTAFLEWIKLWTDRGYAAIAMDLEGHLPLAKDSEGKRPSHDWSGPSRQGEFGDYALPVGEQWMYHAVAAVIKSHSFLRSLAEVDSGRVGIHGISWGGIVTSIVSGVDHRFAFSIPVYGCGYLYEASNRYGEAFARMPETYAEQIKRWWDPSTYLPHSTMPMLWVNGDADAHFPLHLTSKSYEVSRSRRSESLLSIQFGLGHSHAKGWSPKEIYAFADQIVRGGQPLAQLTELVESNGQALARYMAEGSLITAELRYTLDTSDWFHMNWEVAEAAVDPLQREIRADIPVGTRAYFILVTDDRDYTVCSSIQHLG</sequence>
<dbReference type="PANTHER" id="PTHR22946:SF9">
    <property type="entry name" value="POLYKETIDE TRANSFERASE AF380"/>
    <property type="match status" value="1"/>
</dbReference>
<evidence type="ECO:0000259" key="2">
    <source>
        <dbReference type="Pfam" id="PF00326"/>
    </source>
</evidence>